<name>A0A2P8I202_SACCR</name>
<evidence type="ECO:0000256" key="1">
    <source>
        <dbReference type="SAM" id="MobiDB-lite"/>
    </source>
</evidence>
<evidence type="ECO:0008006" key="4">
    <source>
        <dbReference type="Google" id="ProtNLM"/>
    </source>
</evidence>
<keyword evidence="3" id="KW-1185">Reference proteome</keyword>
<dbReference type="EMBL" id="PYAX01000013">
    <property type="protein sequence ID" value="PSL52494.1"/>
    <property type="molecule type" value="Genomic_DNA"/>
</dbReference>
<evidence type="ECO:0000313" key="3">
    <source>
        <dbReference type="Proteomes" id="UP000241118"/>
    </source>
</evidence>
<dbReference type="PANTHER" id="PTHR11102:SF160">
    <property type="entry name" value="ERAD-ASSOCIATED E3 UBIQUITIN-PROTEIN LIGASE COMPONENT HRD3"/>
    <property type="match status" value="1"/>
</dbReference>
<dbReference type="InterPro" id="IPR011990">
    <property type="entry name" value="TPR-like_helical_dom_sf"/>
</dbReference>
<proteinExistence type="predicted"/>
<reference evidence="2 3" key="1">
    <citation type="submission" date="2018-03" db="EMBL/GenBank/DDBJ databases">
        <title>Genomic Encyclopedia of Type Strains, Phase III (KMG-III): the genomes of soil and plant-associated and newly described type strains.</title>
        <authorList>
            <person name="Whitman W."/>
        </authorList>
    </citation>
    <scope>NUCLEOTIDE SEQUENCE [LARGE SCALE GENOMIC DNA]</scope>
    <source>
        <strain evidence="2 3">CGMCC 4.7097</strain>
    </source>
</reference>
<dbReference type="Proteomes" id="UP000241118">
    <property type="component" value="Unassembled WGS sequence"/>
</dbReference>
<gene>
    <name evidence="2" type="ORF">B0I31_113167</name>
</gene>
<dbReference type="Gene3D" id="1.25.40.10">
    <property type="entry name" value="Tetratricopeptide repeat domain"/>
    <property type="match status" value="1"/>
</dbReference>
<evidence type="ECO:0000313" key="2">
    <source>
        <dbReference type="EMBL" id="PSL52494.1"/>
    </source>
</evidence>
<dbReference type="SUPFAM" id="SSF81901">
    <property type="entry name" value="HCP-like"/>
    <property type="match status" value="1"/>
</dbReference>
<dbReference type="PANTHER" id="PTHR11102">
    <property type="entry name" value="SEL-1-LIKE PROTEIN"/>
    <property type="match status" value="1"/>
</dbReference>
<sequence>MCEEQRNDEDASLGDDGVRNKDAPDTELGDGPSMLNETGAVNGPVVQAGAIYGGVQITSGPSSSSQSPTEDPWTSAKTIIELTGRDLGVHKSIDIESALLDGPPLYIPRSHDQDLQKALSGPFPCGRMVVLFGESATGKTRTAYEALHAVEQLRTWPVMRPTGPDHLLELLCAPAPPRHVLWLDDLYIDYLDTKKSVGIVDRLRLVLQRPSPFLVIADMWTSHWNELRRRQGGSTRASLAGKLFDEADVVEVRLPLGFAEVDPDELDRFTARDPRLALAHKTAGDGLPITQVLSGGPQLLDIHLETAHSQPVEHAVITATMDARRLGHLSPLPPEVLWAGVAGYLTDEQRLVGKKRFGKALKRATRKHRGIAALTPRPTTPGLRASADGYVLHDFLHQHAVQTRAAEPCPESLWNALVDHTSDVDDLERLAADAQRRGLYNLAARFAARAAALNSPEAMRLLAWLHDLRTAAGEADGWRARADSLDPSSWEGPPIFLEDLQESEDGLRERAERGDREAMRVLADDLMPTRAEEAVLWARRAADGGTSESMIFLARILRHAGYEDEKKQVLLSSAEAGNTGAMLQLDLDLTRRGEHEEALHWARAHAETGNPLGVSRLATVLQRRGDHTAAEELLRRHAEAGSTPVMWHLGQHLANTDRVEEAVTWFQRSAADDLLAVNLIVNKFQELHRLVEAEKPLRVQHDRGKWIATRKLVELLELLDRYDEAETLLRRLVEVSSHPTLGIHQSSAMEKLIEFLRGIGRTTEAERLRMYGIEPGGVTSQAFDLPSPLNDQR</sequence>
<accession>A0A2P8I202</accession>
<dbReference type="InterPro" id="IPR050767">
    <property type="entry name" value="Sel1_AlgK"/>
</dbReference>
<protein>
    <recommendedName>
        <fullName evidence="4">TPR repeat protein</fullName>
    </recommendedName>
</protein>
<feature type="region of interest" description="Disordered" evidence="1">
    <location>
        <begin position="1"/>
        <end position="41"/>
    </location>
</feature>
<comment type="caution">
    <text evidence="2">The sequence shown here is derived from an EMBL/GenBank/DDBJ whole genome shotgun (WGS) entry which is preliminary data.</text>
</comment>
<organism evidence="2 3">
    <name type="scientific">Saccharothrix carnea</name>
    <dbReference type="NCBI Taxonomy" id="1280637"/>
    <lineage>
        <taxon>Bacteria</taxon>
        <taxon>Bacillati</taxon>
        <taxon>Actinomycetota</taxon>
        <taxon>Actinomycetes</taxon>
        <taxon>Pseudonocardiales</taxon>
        <taxon>Pseudonocardiaceae</taxon>
        <taxon>Saccharothrix</taxon>
    </lineage>
</organism>
<dbReference type="AlphaFoldDB" id="A0A2P8I202"/>